<keyword evidence="1" id="KW-0472">Membrane</keyword>
<dbReference type="AlphaFoldDB" id="A0A554LF80"/>
<dbReference type="InterPro" id="IPR012902">
    <property type="entry name" value="N_methyl_site"/>
</dbReference>
<dbReference type="Proteomes" id="UP000318296">
    <property type="component" value="Unassembled WGS sequence"/>
</dbReference>
<accession>A0A554LF80</accession>
<evidence type="ECO:0008006" key="4">
    <source>
        <dbReference type="Google" id="ProtNLM"/>
    </source>
</evidence>
<name>A0A554LF80_9BACT</name>
<comment type="caution">
    <text evidence="2">The sequence shown here is derived from an EMBL/GenBank/DDBJ whole genome shotgun (WGS) entry which is preliminary data.</text>
</comment>
<evidence type="ECO:0000313" key="3">
    <source>
        <dbReference type="Proteomes" id="UP000318296"/>
    </source>
</evidence>
<sequence length="146" mass="16220">MKNKNKIRGFTLLEVMISAAILIIVTGAAAASAVMAINSGTFSRNRTVAENLARGEIEKIMVIRDSSGWEGSDPLRAPRDDERTIDNQTFKIHSEVLEVGDDFIGETDYVDEKANMRRVTTTVSWEEGFWGGGKKVKIVTYLTNHQ</sequence>
<keyword evidence="1" id="KW-0812">Transmembrane</keyword>
<feature type="transmembrane region" description="Helical" evidence="1">
    <location>
        <begin position="12"/>
        <end position="37"/>
    </location>
</feature>
<gene>
    <name evidence="2" type="ORF">CEN92_241</name>
</gene>
<evidence type="ECO:0000256" key="1">
    <source>
        <dbReference type="SAM" id="Phobius"/>
    </source>
</evidence>
<reference evidence="2 3" key="1">
    <citation type="submission" date="2017-07" db="EMBL/GenBank/DDBJ databases">
        <title>Mechanisms for carbon and nitrogen cycling indicate functional differentiation within the Candidate Phyla Radiation.</title>
        <authorList>
            <person name="Danczak R.E."/>
            <person name="Johnston M.D."/>
            <person name="Kenah C."/>
            <person name="Slattery M."/>
            <person name="Wrighton K.C."/>
            <person name="Wilkins M.J."/>
        </authorList>
    </citation>
    <scope>NUCLEOTIDE SEQUENCE [LARGE SCALE GENOMIC DNA]</scope>
    <source>
        <strain evidence="2">Licking1014_96</strain>
    </source>
</reference>
<proteinExistence type="predicted"/>
<dbReference type="Pfam" id="PF07963">
    <property type="entry name" value="N_methyl"/>
    <property type="match status" value="1"/>
</dbReference>
<protein>
    <recommendedName>
        <fullName evidence="4">Prepilin-type N-terminal cleavage/methylation domain-containing protein</fullName>
    </recommendedName>
</protein>
<organism evidence="2 3">
    <name type="scientific">Candidatus Berkelbacteria bacterium Licking1014_96</name>
    <dbReference type="NCBI Taxonomy" id="2017149"/>
    <lineage>
        <taxon>Bacteria</taxon>
        <taxon>Candidatus Berkelbacteria</taxon>
    </lineage>
</organism>
<dbReference type="EMBL" id="VMGH01000034">
    <property type="protein sequence ID" value="TSC91487.1"/>
    <property type="molecule type" value="Genomic_DNA"/>
</dbReference>
<keyword evidence="1" id="KW-1133">Transmembrane helix</keyword>
<dbReference type="PROSITE" id="PS00409">
    <property type="entry name" value="PROKAR_NTER_METHYL"/>
    <property type="match status" value="1"/>
</dbReference>
<evidence type="ECO:0000313" key="2">
    <source>
        <dbReference type="EMBL" id="TSC91487.1"/>
    </source>
</evidence>